<evidence type="ECO:0000313" key="3">
    <source>
        <dbReference type="Proteomes" id="UP000811246"/>
    </source>
</evidence>
<proteinExistence type="predicted"/>
<protein>
    <recommendedName>
        <fullName evidence="4">Pentatricopeptide repeat-containing protein</fullName>
    </recommendedName>
</protein>
<dbReference type="InterPro" id="IPR050421">
    <property type="entry name" value="PPR"/>
</dbReference>
<dbReference type="Proteomes" id="UP000811246">
    <property type="component" value="Chromosome 11"/>
</dbReference>
<name>A0A922DN05_CARIL</name>
<dbReference type="PANTHER" id="PTHR47928:SF207">
    <property type="entry name" value="PENTATRICOPEPTIDE REPEAT-CONTAINING PROTEIN"/>
    <property type="match status" value="1"/>
</dbReference>
<evidence type="ECO:0008006" key="4">
    <source>
        <dbReference type="Google" id="ProtNLM"/>
    </source>
</evidence>
<feature type="repeat" description="PPR" evidence="1">
    <location>
        <begin position="25"/>
        <end position="59"/>
    </location>
</feature>
<dbReference type="PROSITE" id="PS51375">
    <property type="entry name" value="PPR"/>
    <property type="match status" value="1"/>
</dbReference>
<evidence type="ECO:0000256" key="1">
    <source>
        <dbReference type="PROSITE-ProRule" id="PRU00708"/>
    </source>
</evidence>
<comment type="caution">
    <text evidence="2">The sequence shown here is derived from an EMBL/GenBank/DDBJ whole genome shotgun (WGS) entry which is preliminary data.</text>
</comment>
<sequence length="95" mass="10733">MIDMYMKCRFLNCGLKVFDKMDERDVVSWTELIVAYVKNGNMDSAGELFQGFPVKDMVVWGALLGACCIHGNPCRIRQGICFKQLITHPCTLIAL</sequence>
<dbReference type="Pfam" id="PF01535">
    <property type="entry name" value="PPR"/>
    <property type="match status" value="2"/>
</dbReference>
<dbReference type="EMBL" id="CM031835">
    <property type="protein sequence ID" value="KAG6687251.1"/>
    <property type="molecule type" value="Genomic_DNA"/>
</dbReference>
<accession>A0A922DN05</accession>
<gene>
    <name evidence="2" type="ORF">I3842_11G061400</name>
</gene>
<dbReference type="PANTHER" id="PTHR47928">
    <property type="entry name" value="REPEAT-CONTAINING PROTEIN, PUTATIVE-RELATED"/>
    <property type="match status" value="1"/>
</dbReference>
<reference evidence="2" key="1">
    <citation type="submission" date="2021-01" db="EMBL/GenBank/DDBJ databases">
        <authorList>
            <person name="Lovell J.T."/>
            <person name="Bentley N."/>
            <person name="Bhattarai G."/>
            <person name="Jenkins J.W."/>
            <person name="Sreedasyam A."/>
            <person name="Alarcon Y."/>
            <person name="Bock C."/>
            <person name="Boston L."/>
            <person name="Carlson J."/>
            <person name="Cervantes K."/>
            <person name="Clermont K."/>
            <person name="Krom N."/>
            <person name="Kubenka K."/>
            <person name="Mamidi S."/>
            <person name="Mattison C."/>
            <person name="Monteros M."/>
            <person name="Pisani C."/>
            <person name="Plott C."/>
            <person name="Rajasekar S."/>
            <person name="Rhein H.S."/>
            <person name="Rohla C."/>
            <person name="Song M."/>
            <person name="Hilaire R.S."/>
            <person name="Shu S."/>
            <person name="Wells L."/>
            <person name="Wang X."/>
            <person name="Webber J."/>
            <person name="Heerema R.J."/>
            <person name="Klein P."/>
            <person name="Conner P."/>
            <person name="Grauke L."/>
            <person name="Grimwood J."/>
            <person name="Schmutz J."/>
            <person name="Randall J.J."/>
        </authorList>
    </citation>
    <scope>NUCLEOTIDE SEQUENCE</scope>
    <source>
        <tissue evidence="2">Leaf</tissue>
    </source>
</reference>
<organism evidence="2 3">
    <name type="scientific">Carya illinoinensis</name>
    <name type="common">Pecan</name>
    <dbReference type="NCBI Taxonomy" id="32201"/>
    <lineage>
        <taxon>Eukaryota</taxon>
        <taxon>Viridiplantae</taxon>
        <taxon>Streptophyta</taxon>
        <taxon>Embryophyta</taxon>
        <taxon>Tracheophyta</taxon>
        <taxon>Spermatophyta</taxon>
        <taxon>Magnoliopsida</taxon>
        <taxon>eudicotyledons</taxon>
        <taxon>Gunneridae</taxon>
        <taxon>Pentapetalae</taxon>
        <taxon>rosids</taxon>
        <taxon>fabids</taxon>
        <taxon>Fagales</taxon>
        <taxon>Juglandaceae</taxon>
        <taxon>Carya</taxon>
    </lineage>
</organism>
<dbReference type="AlphaFoldDB" id="A0A922DN05"/>
<dbReference type="InterPro" id="IPR002885">
    <property type="entry name" value="PPR_rpt"/>
</dbReference>
<evidence type="ECO:0000313" key="2">
    <source>
        <dbReference type="EMBL" id="KAG6687251.1"/>
    </source>
</evidence>